<proteinExistence type="predicted"/>
<sequence length="212" mass="24014">MKSSCLASGFLLLALFSTTSFAVKQEPAGRMLRPKFHSAPDCQDRPEFLTEMRNDFLGGLSRLPETVLVAREVEFYVEGNENGGPVKLHGYQSFLRTNVGSSEVLCANAAPDLKERFSLYAPTLIDTRKQPKVGQSLWQFQMMTEGNKYSFWNFKTPSFQQNEALEAYLKSTGATYKIYQKTHTEFELLLVKQTEGVTQYLSITYDAVPHLK</sequence>
<evidence type="ECO:0008006" key="4">
    <source>
        <dbReference type="Google" id="ProtNLM"/>
    </source>
</evidence>
<keyword evidence="1" id="KW-0732">Signal</keyword>
<reference evidence="2" key="1">
    <citation type="submission" date="2022-08" db="EMBL/GenBank/DDBJ databases">
        <title>Novel Bdellovibrio Species Isolated from Svalbard: Designation Bdellovibrio svalbardensis.</title>
        <authorList>
            <person name="Mitchell R.J."/>
            <person name="Choi S.Y."/>
        </authorList>
    </citation>
    <scope>NUCLEOTIDE SEQUENCE</scope>
    <source>
        <strain evidence="2">PAP01</strain>
    </source>
</reference>
<keyword evidence="3" id="KW-1185">Reference proteome</keyword>
<evidence type="ECO:0000256" key="1">
    <source>
        <dbReference type="SAM" id="SignalP"/>
    </source>
</evidence>
<accession>A0ABT6DJJ1</accession>
<name>A0ABT6DJJ1_9BACT</name>
<dbReference type="RefSeq" id="WP_277576730.1">
    <property type="nucleotide sequence ID" value="NZ_JANRMI010000001.1"/>
</dbReference>
<feature type="chain" id="PRO_5046862722" description="Secreted protein" evidence="1">
    <location>
        <begin position="23"/>
        <end position="212"/>
    </location>
</feature>
<protein>
    <recommendedName>
        <fullName evidence="4">Secreted protein</fullName>
    </recommendedName>
</protein>
<gene>
    <name evidence="2" type="ORF">NWE73_02700</name>
</gene>
<dbReference type="Proteomes" id="UP001152321">
    <property type="component" value="Unassembled WGS sequence"/>
</dbReference>
<evidence type="ECO:0000313" key="2">
    <source>
        <dbReference type="EMBL" id="MDG0815253.1"/>
    </source>
</evidence>
<organism evidence="2 3">
    <name type="scientific">Bdellovibrio svalbardensis</name>
    <dbReference type="NCBI Taxonomy" id="2972972"/>
    <lineage>
        <taxon>Bacteria</taxon>
        <taxon>Pseudomonadati</taxon>
        <taxon>Bdellovibrionota</taxon>
        <taxon>Bdellovibrionia</taxon>
        <taxon>Bdellovibrionales</taxon>
        <taxon>Pseudobdellovibrionaceae</taxon>
        <taxon>Bdellovibrio</taxon>
    </lineage>
</organism>
<feature type="signal peptide" evidence="1">
    <location>
        <begin position="1"/>
        <end position="22"/>
    </location>
</feature>
<dbReference type="EMBL" id="JANRMI010000001">
    <property type="protein sequence ID" value="MDG0815253.1"/>
    <property type="molecule type" value="Genomic_DNA"/>
</dbReference>
<comment type="caution">
    <text evidence="2">The sequence shown here is derived from an EMBL/GenBank/DDBJ whole genome shotgun (WGS) entry which is preliminary data.</text>
</comment>
<evidence type="ECO:0000313" key="3">
    <source>
        <dbReference type="Proteomes" id="UP001152321"/>
    </source>
</evidence>